<feature type="compositionally biased region" description="Polar residues" evidence="1">
    <location>
        <begin position="248"/>
        <end position="260"/>
    </location>
</feature>
<dbReference type="InterPro" id="IPR029063">
    <property type="entry name" value="SAM-dependent_MTases_sf"/>
</dbReference>
<keyword evidence="2" id="KW-0808">Transferase</keyword>
<organism evidence="2 3">
    <name type="scientific">Calycina marina</name>
    <dbReference type="NCBI Taxonomy" id="1763456"/>
    <lineage>
        <taxon>Eukaryota</taxon>
        <taxon>Fungi</taxon>
        <taxon>Dikarya</taxon>
        <taxon>Ascomycota</taxon>
        <taxon>Pezizomycotina</taxon>
        <taxon>Leotiomycetes</taxon>
        <taxon>Helotiales</taxon>
        <taxon>Pezizellaceae</taxon>
        <taxon>Calycina</taxon>
    </lineage>
</organism>
<dbReference type="Proteomes" id="UP000887226">
    <property type="component" value="Unassembled WGS sequence"/>
</dbReference>
<name>A0A9P8CDI7_9HELO</name>
<feature type="region of interest" description="Disordered" evidence="1">
    <location>
        <begin position="247"/>
        <end position="267"/>
    </location>
</feature>
<dbReference type="Gene3D" id="3.40.50.150">
    <property type="entry name" value="Vaccinia Virus protein VP39"/>
    <property type="match status" value="1"/>
</dbReference>
<keyword evidence="3" id="KW-1185">Reference proteome</keyword>
<dbReference type="OrthoDB" id="2014201at2759"/>
<evidence type="ECO:0000313" key="2">
    <source>
        <dbReference type="EMBL" id="KAG9241336.1"/>
    </source>
</evidence>
<accession>A0A9P8CDI7</accession>
<feature type="region of interest" description="Disordered" evidence="1">
    <location>
        <begin position="1"/>
        <end position="22"/>
    </location>
</feature>
<dbReference type="GO" id="GO:0032259">
    <property type="term" value="P:methylation"/>
    <property type="evidence" value="ECO:0007669"/>
    <property type="project" value="UniProtKB-KW"/>
</dbReference>
<dbReference type="GO" id="GO:0008168">
    <property type="term" value="F:methyltransferase activity"/>
    <property type="evidence" value="ECO:0007669"/>
    <property type="project" value="UniProtKB-KW"/>
</dbReference>
<keyword evidence="2" id="KW-0489">Methyltransferase</keyword>
<reference evidence="2" key="1">
    <citation type="journal article" date="2021" name="IMA Fungus">
        <title>Genomic characterization of three marine fungi, including Emericellopsis atlantica sp. nov. with signatures of a generalist lifestyle and marine biomass degradation.</title>
        <authorList>
            <person name="Hagestad O.C."/>
            <person name="Hou L."/>
            <person name="Andersen J.H."/>
            <person name="Hansen E.H."/>
            <person name="Altermark B."/>
            <person name="Li C."/>
            <person name="Kuhnert E."/>
            <person name="Cox R.J."/>
            <person name="Crous P.W."/>
            <person name="Spatafora J.W."/>
            <person name="Lail K."/>
            <person name="Amirebrahimi M."/>
            <person name="Lipzen A."/>
            <person name="Pangilinan J."/>
            <person name="Andreopoulos W."/>
            <person name="Hayes R.D."/>
            <person name="Ng V."/>
            <person name="Grigoriev I.V."/>
            <person name="Jackson S.A."/>
            <person name="Sutton T.D.S."/>
            <person name="Dobson A.D.W."/>
            <person name="Rama T."/>
        </authorList>
    </citation>
    <scope>NUCLEOTIDE SEQUENCE</scope>
    <source>
        <strain evidence="2">TRa3180A</strain>
    </source>
</reference>
<dbReference type="Pfam" id="PF13578">
    <property type="entry name" value="Methyltransf_24"/>
    <property type="match status" value="1"/>
</dbReference>
<dbReference type="AlphaFoldDB" id="A0A9P8CDI7"/>
<comment type="caution">
    <text evidence="2">The sequence shown here is derived from an EMBL/GenBank/DDBJ whole genome shotgun (WGS) entry which is preliminary data.</text>
</comment>
<dbReference type="SUPFAM" id="SSF53335">
    <property type="entry name" value="S-adenosyl-L-methionine-dependent methyltransferases"/>
    <property type="match status" value="1"/>
</dbReference>
<gene>
    <name evidence="2" type="ORF">BJ878DRAFT_521216</name>
</gene>
<proteinExistence type="predicted"/>
<protein>
    <submittedName>
        <fullName evidence="2">SAM-dependent methyltransferase</fullName>
    </submittedName>
</protein>
<evidence type="ECO:0000313" key="3">
    <source>
        <dbReference type="Proteomes" id="UP000887226"/>
    </source>
</evidence>
<dbReference type="EMBL" id="MU254228">
    <property type="protein sequence ID" value="KAG9241336.1"/>
    <property type="molecule type" value="Genomic_DNA"/>
</dbReference>
<evidence type="ECO:0000256" key="1">
    <source>
        <dbReference type="SAM" id="MobiDB-lite"/>
    </source>
</evidence>
<sequence length="267" mass="30029">MSAQQQNLHAEDESSFQDSPKQRSRFTFQNAWFEQIIPTWVDQTSSLLPPAPPVPLRILELGSFEGASTTWILDNLANHPSTSMTAIDTFAGGMEHDNAEVESLQSRFLTNVGKCSNVGKLRVMKNRTEDGLIDLRKEGAKFDFIYIDASHVAIDVLHDAVLSWQMLELGGRLVFDDWTWKGYNEDVLNPRMAIMAFLQCAAAEAEVVETESQIWITRVKSRIVATKNPDPALMYWDNSQRFEVDPSSIKNNVQEASDATESSKGRD</sequence>